<organism evidence="4 5">
    <name type="scientific">Brassica napus</name>
    <name type="common">Rape</name>
    <dbReference type="NCBI Taxonomy" id="3708"/>
    <lineage>
        <taxon>Eukaryota</taxon>
        <taxon>Viridiplantae</taxon>
        <taxon>Streptophyta</taxon>
        <taxon>Embryophyta</taxon>
        <taxon>Tracheophyta</taxon>
        <taxon>Spermatophyta</taxon>
        <taxon>Magnoliopsida</taxon>
        <taxon>eudicotyledons</taxon>
        <taxon>Gunneridae</taxon>
        <taxon>Pentapetalae</taxon>
        <taxon>rosids</taxon>
        <taxon>malvids</taxon>
        <taxon>Brassicales</taxon>
        <taxon>Brassicaceae</taxon>
        <taxon>Brassiceae</taxon>
        <taxon>Brassica</taxon>
    </lineage>
</organism>
<evidence type="ECO:0000313" key="4">
    <source>
        <dbReference type="EMBL" id="KAH0941093.1"/>
    </source>
</evidence>
<dbReference type="EMBL" id="JAGKQM010000001">
    <property type="protein sequence ID" value="KAH0941093.1"/>
    <property type="molecule type" value="Genomic_DNA"/>
</dbReference>
<dbReference type="PROSITE" id="PS00194">
    <property type="entry name" value="THIOREDOXIN_1"/>
    <property type="match status" value="1"/>
</dbReference>
<proteinExistence type="predicted"/>
<dbReference type="CDD" id="cd02947">
    <property type="entry name" value="TRX_family"/>
    <property type="match status" value="1"/>
</dbReference>
<dbReference type="InterPro" id="IPR002591">
    <property type="entry name" value="Phosphodiest/P_Trfase"/>
</dbReference>
<dbReference type="SUPFAM" id="SSF53649">
    <property type="entry name" value="Alkaline phosphatase-like"/>
    <property type="match status" value="4"/>
</dbReference>
<protein>
    <recommendedName>
        <fullName evidence="3">Thioredoxin domain-containing protein</fullName>
    </recommendedName>
</protein>
<dbReference type="PANTHER" id="PTHR10151">
    <property type="entry name" value="ECTONUCLEOTIDE PYROPHOSPHATASE/PHOSPHODIESTERASE"/>
    <property type="match status" value="1"/>
</dbReference>
<dbReference type="Gene3D" id="3.40.30.10">
    <property type="entry name" value="Glutaredoxin"/>
    <property type="match status" value="1"/>
</dbReference>
<feature type="signal peptide" evidence="2">
    <location>
        <begin position="1"/>
        <end position="28"/>
    </location>
</feature>
<gene>
    <name evidence="4" type="ORF">HID58_000730</name>
</gene>
<dbReference type="InterPro" id="IPR017937">
    <property type="entry name" value="Thioredoxin_CS"/>
</dbReference>
<dbReference type="Proteomes" id="UP000824890">
    <property type="component" value="Unassembled WGS sequence"/>
</dbReference>
<dbReference type="Gene3D" id="3.30.1360.180">
    <property type="match status" value="2"/>
</dbReference>
<evidence type="ECO:0000256" key="2">
    <source>
        <dbReference type="SAM" id="SignalP"/>
    </source>
</evidence>
<dbReference type="Pfam" id="PF01663">
    <property type="entry name" value="Phosphodiest"/>
    <property type="match status" value="3"/>
</dbReference>
<keyword evidence="5" id="KW-1185">Reference proteome</keyword>
<name>A0ABQ8EK29_BRANA</name>
<keyword evidence="2" id="KW-0732">Signal</keyword>
<feature type="compositionally biased region" description="Low complexity" evidence="1">
    <location>
        <begin position="758"/>
        <end position="767"/>
    </location>
</feature>
<evidence type="ECO:0000313" key="5">
    <source>
        <dbReference type="Proteomes" id="UP000824890"/>
    </source>
</evidence>
<dbReference type="CDD" id="cd16018">
    <property type="entry name" value="Enpp"/>
    <property type="match status" value="3"/>
</dbReference>
<dbReference type="SUPFAM" id="SSF52833">
    <property type="entry name" value="Thioredoxin-like"/>
    <property type="match status" value="1"/>
</dbReference>
<dbReference type="InterPro" id="IPR013766">
    <property type="entry name" value="Thioredoxin_domain"/>
</dbReference>
<reference evidence="4 5" key="1">
    <citation type="submission" date="2021-05" db="EMBL/GenBank/DDBJ databases">
        <title>Genome Assembly of Synthetic Allotetraploid Brassica napus Reveals Homoeologous Exchanges between Subgenomes.</title>
        <authorList>
            <person name="Davis J.T."/>
        </authorList>
    </citation>
    <scope>NUCLEOTIDE SEQUENCE [LARGE SCALE GENOMIC DNA]</scope>
    <source>
        <strain evidence="5">cv. Da-Ae</strain>
        <tissue evidence="4">Seedling</tissue>
    </source>
</reference>
<evidence type="ECO:0000256" key="1">
    <source>
        <dbReference type="SAM" id="MobiDB-lite"/>
    </source>
</evidence>
<dbReference type="InterPro" id="IPR036249">
    <property type="entry name" value="Thioredoxin-like_sf"/>
</dbReference>
<feature type="domain" description="Thioredoxin" evidence="3">
    <location>
        <begin position="1324"/>
        <end position="1450"/>
    </location>
</feature>
<evidence type="ECO:0000259" key="3">
    <source>
        <dbReference type="PROSITE" id="PS51352"/>
    </source>
</evidence>
<accession>A0ABQ8EK29</accession>
<dbReference type="InterPro" id="IPR017850">
    <property type="entry name" value="Alkaline_phosphatase_core_sf"/>
</dbReference>
<sequence length="1482" mass="164874">MAKSNHVLSLKLSLTLLSLLIVAATTNGLDTPSSKTWRPWPFKKLNKPVVLMISSDGFRFGYQFKTDTPNIELLISEGTEAKLGLIPVFPTMTFPNHYAIATGLYPAYHGIIMNKFTDPISGEVFNKGLDPKWWLGEPLWVTATNQGRKALTYFWPGSEVPKDSWTCPKELCPHFNLSVPFEERVDTILNQFDLPEEDIPDLMMLYFNEPDGAGHSYGPDDPRVTKAVATIDKMIGRIIQGLKKREIFDEVHVILLGDHGMVTNCDLKTIYIEDLADWVKIPADWINAYSPVLAMNPRWGEDVKNPGEKNAELVAKMNEALSSGKVENGEFLKVYLKEKLPKRLHYSESSRIPPIIGMVGEGLVVRQNRTGVHECYGDHGYDNAYFSMRSIFMGHGPRFRKGKKVPSFENIQIYNVVAEILGLRPASNNGSSLFTRNILSPFGETVELSLSFLFLTFLIVAATANDSSFPSSHTGKPHHSKKLTKPVVLLISSDGFRFGYQYKTDTPNIDLLISRGTEAKTGLIPVFPSMTFPNHNSIATGLYPAYHGIIMNKFTDPVTGELFKRNLDPKWWLGEPLWVTATNQGLKAATYFWPGADVHKGSWTCPKGFCKAPYNASVPPVLVMNPRWGKDVKNPGEKNTEVVAKMNEALSSGKVENGLMVKQNRTNVQECYGDHGYDNMFFSMRSIFIGHGPRFRRGKKVPSFENVQIYNVVAEILGLRPAPNNESMISGDTKPKAMPTPEEDQEDPPSQSIALLHNNNNNSDSDSSTKTISSCFIFTSLLIITCIALSAASAFAFLFFSSSQNAVVALNQVSKSQPFHRSIARPLKKLHKPVVLLISSDGFRFGYQHKTTLPNIHRLIANGTEAETGLIPVYPTLTFPNHYSIVTGLYPAHHGIINNRFIDPVTGEVFTMASHEPEWWLGEPLWETVVNQGLKAATYFWPGSEVHKGAWDCPKGLCQVYNGSVPFDDRVDTILHYFDLPSNEIPSFMTLYFEDPDHQGHQVGPDDPRITEAVVNIDRLVGRLIDGLEKRGVFEDVTMIMVGDHGMVGTCDKKVIVLDDLASWIDIPASWVHYYTPMLVIKPPKGHDPADVVAKMNEGLGSGKVENGEYLKVYLKEDLPSRLHYVESDRIPPIIGMVGEGFKVVQKRSKAKECGGAHGYDNAFFSMRTIFMGHGPMFAKGKKVPSFENVEIYNVISTILGLKGAPNNGSEGFPSNVLLPRARNKNAFTPFFNANATTYRRQMAGVVRLSTTSVQAIRVSSSFATTLNYSLKPCLPPNLNSDKRLRLLSSSPSCSSAHYPSSGLASHIPLKRSKSKLVRVKVDETVAETEPPKWWERNAGPNMVDIHSTEEFLKALSEAGERLVIVEFYGTWCASCRALFPKLCKTAVEHPDILFLKVNFDENKPMCKSLNVKVLPYFHFYRGADGQLESFSCSLAKFQKIKDAIRLHNTDRCSISPAKGPEGFTLESLSVQTNAAKPAGSS</sequence>
<dbReference type="PROSITE" id="PS51352">
    <property type="entry name" value="THIOREDOXIN_2"/>
    <property type="match status" value="1"/>
</dbReference>
<dbReference type="Pfam" id="PF00085">
    <property type="entry name" value="Thioredoxin"/>
    <property type="match status" value="1"/>
</dbReference>
<feature type="chain" id="PRO_5046142854" description="Thioredoxin domain-containing protein" evidence="2">
    <location>
        <begin position="29"/>
        <end position="1482"/>
    </location>
</feature>
<feature type="region of interest" description="Disordered" evidence="1">
    <location>
        <begin position="724"/>
        <end position="767"/>
    </location>
</feature>
<dbReference type="Gene3D" id="3.40.720.10">
    <property type="entry name" value="Alkaline Phosphatase, subunit A"/>
    <property type="match status" value="4"/>
</dbReference>
<comment type="caution">
    <text evidence="4">The sequence shown here is derived from an EMBL/GenBank/DDBJ whole genome shotgun (WGS) entry which is preliminary data.</text>
</comment>
<dbReference type="PANTHER" id="PTHR10151:SF116">
    <property type="entry name" value="BNAA01G07270D PROTEIN"/>
    <property type="match status" value="1"/>
</dbReference>